<keyword evidence="2" id="KW-0677">Repeat</keyword>
<proteinExistence type="predicted"/>
<keyword evidence="1" id="KW-0433">Leucine-rich repeat</keyword>
<dbReference type="Pfam" id="PF20160">
    <property type="entry name" value="C-JID"/>
    <property type="match status" value="1"/>
</dbReference>
<name>A0A3N7GU66_POPTR</name>
<feature type="domain" description="C-JID" evidence="3">
    <location>
        <begin position="61"/>
        <end position="183"/>
    </location>
</feature>
<sequence>MQGDRENEAASQEFNFSECLQLDQNSRTRIMGDARLQIQRTTTSLFDQQYHCKPIRVRLCIPGSEVPEWFSYKNREGSSVKIQQPAHWHRGFTLCAVVSFGQSGERRPVNIECECHLIIKDGTQIDLSSYYYREYEGMASSTVWKREHVFIWSVHSKCFFKEASFHFKPLCGATDVVVECGVHPLLK</sequence>
<dbReference type="AlphaFoldDB" id="A0A3N7GU66"/>
<accession>A0A3N7GU66</accession>
<evidence type="ECO:0000256" key="2">
    <source>
        <dbReference type="ARBA" id="ARBA00022737"/>
    </source>
</evidence>
<organism evidence="4">
    <name type="scientific">Populus trichocarpa</name>
    <name type="common">Western balsam poplar</name>
    <name type="synonym">Populus balsamifera subsp. trichocarpa</name>
    <dbReference type="NCBI Taxonomy" id="3694"/>
    <lineage>
        <taxon>Eukaryota</taxon>
        <taxon>Viridiplantae</taxon>
        <taxon>Streptophyta</taxon>
        <taxon>Embryophyta</taxon>
        <taxon>Tracheophyta</taxon>
        <taxon>Spermatophyta</taxon>
        <taxon>Magnoliopsida</taxon>
        <taxon>eudicotyledons</taxon>
        <taxon>Gunneridae</taxon>
        <taxon>Pentapetalae</taxon>
        <taxon>rosids</taxon>
        <taxon>fabids</taxon>
        <taxon>Malpighiales</taxon>
        <taxon>Salicaceae</taxon>
        <taxon>Saliceae</taxon>
        <taxon>Populus</taxon>
    </lineage>
</organism>
<dbReference type="EMBL" id="KZ623361">
    <property type="protein sequence ID" value="RQO93384.1"/>
    <property type="molecule type" value="Genomic_DNA"/>
</dbReference>
<protein>
    <recommendedName>
        <fullName evidence="3">C-JID domain-containing protein</fullName>
    </recommendedName>
</protein>
<evidence type="ECO:0000259" key="3">
    <source>
        <dbReference type="Pfam" id="PF20160"/>
    </source>
</evidence>
<reference evidence="4" key="2">
    <citation type="submission" date="2017-07" db="EMBL/GenBank/DDBJ databases">
        <title>WGS assembly of Populus trichocarpa.</title>
        <authorList>
            <person name="Tuskan G."/>
            <person name="Difazio S."/>
            <person name="Jansson S."/>
            <person name="Bohlmann J."/>
            <person name="Grigoriev I."/>
            <person name="Hellsten U."/>
            <person name="Putnam N."/>
            <person name="Ralph S."/>
            <person name="Rombauts S."/>
            <person name="Salamov A."/>
            <person name="Schein J."/>
            <person name="Sterck L."/>
            <person name="Aerts A."/>
            <person name="Bhalerao R."/>
            <person name="Bhalerao R."/>
            <person name="Blaudez D."/>
            <person name="Boerjan W."/>
            <person name="Brun A."/>
            <person name="Brunner A."/>
            <person name="Busov V."/>
            <person name="Campbell M."/>
            <person name="Carlson J."/>
            <person name="Chalot M."/>
            <person name="Chapman J."/>
            <person name="Chen G."/>
            <person name="Cooper D."/>
            <person name="Coutinho P."/>
            <person name="Couturier J."/>
            <person name="Covert S."/>
            <person name="Cronk Q."/>
            <person name="Cunningham R."/>
            <person name="Davis J."/>
            <person name="Degroeve S."/>
            <person name="Dejardin A."/>
            <person name="Depamphilis C."/>
            <person name="Detter J."/>
            <person name="Dirks B."/>
            <person name="Dubchak I."/>
            <person name="Duplessis S."/>
            <person name="Ehlting J."/>
            <person name="Ellis B."/>
            <person name="Gendler K."/>
            <person name="Goodstein D."/>
            <person name="Gribskov M."/>
            <person name="Grimwood J."/>
            <person name="Groover A."/>
            <person name="Gunter L."/>
            <person name="Hamberger B."/>
            <person name="Heinze B."/>
            <person name="Helariutta Y."/>
            <person name="Henrissat B."/>
            <person name="Holligan D."/>
            <person name="Holt R."/>
            <person name="Huang W."/>
            <person name="Islam-Faridi N."/>
            <person name="Jones S."/>
            <person name="Jones-Rhoades M."/>
            <person name="Jorgensen R."/>
            <person name="Joshi C."/>
            <person name="Kangasjarvi J."/>
            <person name="Karlsson J."/>
            <person name="Kelleher C."/>
            <person name="Kirkpatrick R."/>
            <person name="Kirst M."/>
            <person name="Kohler A."/>
            <person name="Kalluri U."/>
            <person name="Larimer F."/>
            <person name="Leebens-Mack J."/>
            <person name="Leple J."/>
            <person name="Locascio P."/>
            <person name="Lou Y."/>
            <person name="Lucas S."/>
            <person name="Martin F."/>
            <person name="Montanini B."/>
            <person name="Napoli C."/>
            <person name="Nelson D."/>
            <person name="Nelson C."/>
            <person name="Nieminen K."/>
            <person name="Nilsson O."/>
            <person name="Pereda V."/>
            <person name="Peter G."/>
            <person name="Philippe R."/>
            <person name="Pilate G."/>
            <person name="Poliakov A."/>
            <person name="Razumovskaya J."/>
            <person name="Richardson P."/>
            <person name="Rinaldi C."/>
            <person name="Ritland K."/>
            <person name="Rouze P."/>
            <person name="Ryaboy D."/>
            <person name="Schmutz J."/>
            <person name="Schrader J."/>
            <person name="Segerman B."/>
            <person name="Shin H."/>
            <person name="Siddiqui A."/>
            <person name="Sterky F."/>
            <person name="Terry A."/>
            <person name="Tsai C."/>
            <person name="Uberbacher E."/>
            <person name="Unneberg P."/>
            <person name="Vahala J."/>
            <person name="Wall K."/>
            <person name="Wessler S."/>
            <person name="Yang G."/>
            <person name="Yin T."/>
            <person name="Douglas C."/>
            <person name="Marra M."/>
            <person name="Sandberg G."/>
            <person name="Van De Peer Y."/>
            <person name="Rokhsar D."/>
        </authorList>
    </citation>
    <scope>NUCLEOTIDE SEQUENCE</scope>
    <source>
        <strain evidence="4">Nisqually-1</strain>
    </source>
</reference>
<reference evidence="4" key="1">
    <citation type="journal article" date="2006" name="Science">
        <title>The genome of black cottonwood, Populus trichocarpa (Torr. &amp; Gray).</title>
        <authorList>
            <person name="Tuskan G.A."/>
            <person name="Difazio S."/>
            <person name="Jansson S."/>
            <person name="Bohlmann J."/>
            <person name="Grigoriev I."/>
            <person name="Hellsten U."/>
            <person name="Putnam N."/>
            <person name="Ralph S."/>
            <person name="Rombauts S."/>
            <person name="Salamov A."/>
            <person name="Schein J."/>
            <person name="Sterck L."/>
            <person name="Aerts A."/>
            <person name="Bhalerao R.R."/>
            <person name="Bhalerao R.P."/>
            <person name="Blaudez D."/>
            <person name="Boerjan W."/>
            <person name="Brun A."/>
            <person name="Brunner A."/>
            <person name="Busov V."/>
            <person name="Campbell M."/>
            <person name="Carlson J."/>
            <person name="Chalot M."/>
            <person name="Chapman J."/>
            <person name="Chen G.L."/>
            <person name="Cooper D."/>
            <person name="Coutinho P.M."/>
            <person name="Couturier J."/>
            <person name="Covert S."/>
            <person name="Cronk Q."/>
            <person name="Cunningham R."/>
            <person name="Davis J."/>
            <person name="Degroeve S."/>
            <person name="Dejardin A."/>
            <person name="Depamphilis C."/>
            <person name="Detter J."/>
            <person name="Dirks B."/>
            <person name="Dubchak I."/>
            <person name="Duplessis S."/>
            <person name="Ehlting J."/>
            <person name="Ellis B."/>
            <person name="Gendler K."/>
            <person name="Goodstein D."/>
            <person name="Gribskov M."/>
            <person name="Grimwood J."/>
            <person name="Groover A."/>
            <person name="Gunter L."/>
            <person name="Hamberger B."/>
            <person name="Heinze B."/>
            <person name="Helariutta Y."/>
            <person name="Henrissat B."/>
            <person name="Holligan D."/>
            <person name="Holt R."/>
            <person name="Huang W."/>
            <person name="Islam-Faridi N."/>
            <person name="Jones S."/>
            <person name="Jones-Rhoades M."/>
            <person name="Jorgensen R."/>
            <person name="Joshi C."/>
            <person name="Kangasjarvi J."/>
            <person name="Karlsson J."/>
            <person name="Kelleher C."/>
            <person name="Kirkpatrick R."/>
            <person name="Kirst M."/>
            <person name="Kohler A."/>
            <person name="Kalluri U."/>
            <person name="Larimer F."/>
            <person name="Leebens-Mack J."/>
            <person name="Leple J.C."/>
            <person name="Locascio P."/>
            <person name="Lou Y."/>
            <person name="Lucas S."/>
            <person name="Martin F."/>
            <person name="Montanini B."/>
            <person name="Napoli C."/>
            <person name="Nelson D.R."/>
            <person name="Nelson C."/>
            <person name="Nieminen K."/>
            <person name="Nilsson O."/>
            <person name="Pereda V."/>
            <person name="Peter G."/>
            <person name="Philippe R."/>
            <person name="Pilate G."/>
            <person name="Poliakov A."/>
            <person name="Razumovskaya J."/>
            <person name="Richardson P."/>
            <person name="Rinaldi C."/>
            <person name="Ritland K."/>
            <person name="Rouze P."/>
            <person name="Ryaboy D."/>
            <person name="Schmutz J."/>
            <person name="Schrader J."/>
            <person name="Segerman B."/>
            <person name="Shin H."/>
            <person name="Siddiqui A."/>
            <person name="Sterky F."/>
            <person name="Terry A."/>
            <person name="Tsai C.J."/>
            <person name="Uberbacher E."/>
            <person name="Unneberg P."/>
            <person name="Vahala J."/>
            <person name="Wall K."/>
            <person name="Wessler S."/>
            <person name="Yang G."/>
            <person name="Yin T."/>
            <person name="Douglas C."/>
            <person name="Marra M."/>
            <person name="Sandberg G."/>
            <person name="Van de Peer Y."/>
            <person name="Rokhsar D."/>
        </authorList>
    </citation>
    <scope>NUCLEOTIDE SEQUENCE [LARGE SCALE GENOMIC DNA]</scope>
    <source>
        <strain evidence="4">Nisqually-1</strain>
    </source>
</reference>
<gene>
    <name evidence="4" type="ORF">POPTR_T049050</name>
</gene>
<dbReference type="InParanoid" id="A0A3N7GU66"/>
<dbReference type="InterPro" id="IPR045344">
    <property type="entry name" value="C-JID"/>
</dbReference>
<evidence type="ECO:0000313" key="4">
    <source>
        <dbReference type="EMBL" id="RQO93384.1"/>
    </source>
</evidence>
<evidence type="ECO:0000256" key="1">
    <source>
        <dbReference type="ARBA" id="ARBA00022614"/>
    </source>
</evidence>